<dbReference type="AlphaFoldDB" id="A0A061JKB2"/>
<dbReference type="OrthoDB" id="4568976at2"/>
<dbReference type="InterPro" id="IPR009100">
    <property type="entry name" value="AcylCoA_DH/oxidase_NM_dom_sf"/>
</dbReference>
<sequence length="293" mass="30909">MSWERWIGSLQPLATASGPGEWYREVRVAAGDADSFGQAIYGGRLAATPGLAFLGGYQAALRALWPAAPAGLGALCTTERRKVRPADMATRCDEGRLSGCKDFVTAGAAVQWLLVSAREEGAGERPRLGLFVVAADASGVTVDSGPLLPIIPDIAHGRLRLERAVGERLPGDGWGDHVRPFRTHEDLHVMAALGAWLYGVALHDRWPASLLLRLAGLLGGAAEAARMAPDDAAGHLLLAGLLEQFAALQPEIESALGARGVLWQRDRAVVTLAREAQARRLELAAAALGVTLG</sequence>
<dbReference type="RefSeq" id="WP_003293689.1">
    <property type="nucleotide sequence ID" value="NZ_KK020677.1"/>
</dbReference>
<proteinExistence type="predicted"/>
<dbReference type="SUPFAM" id="SSF56645">
    <property type="entry name" value="Acyl-CoA dehydrogenase NM domain-like"/>
    <property type="match status" value="1"/>
</dbReference>
<dbReference type="GO" id="GO:0016627">
    <property type="term" value="F:oxidoreductase activity, acting on the CH-CH group of donors"/>
    <property type="evidence" value="ECO:0007669"/>
    <property type="project" value="InterPro"/>
</dbReference>
<reference evidence="1 2" key="1">
    <citation type="journal article" date="2013" name="Genome Announc.">
        <title>Draft Genome of the Nitrogen-Fixing Bacterium Pseudomonas stutzeri Strain KOS6 Isolated from Industrial Hydrocarbon Sludge.</title>
        <authorList>
            <person name="Grigoryeva T.V."/>
            <person name="Laikov A.V."/>
            <person name="Naumova R.P."/>
            <person name="Manolov A.I."/>
            <person name="Larin A.K."/>
            <person name="Karpova I.Y."/>
            <person name="Semashko T.A."/>
            <person name="Alexeev D.G."/>
            <person name="Kostryukova E.S."/>
            <person name="Muller R."/>
            <person name="Govorun V.M."/>
        </authorList>
    </citation>
    <scope>NUCLEOTIDE SEQUENCE [LARGE SCALE GENOMIC DNA]</scope>
    <source>
        <strain evidence="1 2">KOS6</strain>
    </source>
</reference>
<comment type="caution">
    <text evidence="1">The sequence shown here is derived from an EMBL/GenBank/DDBJ whole genome shotgun (WGS) entry which is preliminary data.</text>
</comment>
<dbReference type="Proteomes" id="UP000026923">
    <property type="component" value="Unassembled WGS sequence"/>
</dbReference>
<gene>
    <name evidence="1" type="ORF">B597_017200</name>
</gene>
<dbReference type="HOGENOM" id="CLU_936470_0_0_6"/>
<accession>A0A061JKB2</accession>
<protein>
    <submittedName>
        <fullName evidence="1">Acyl-CoA dehydrogenase</fullName>
    </submittedName>
</protein>
<dbReference type="InterPro" id="IPR046373">
    <property type="entry name" value="Acyl-CoA_Oxase/DH_mid-dom_sf"/>
</dbReference>
<dbReference type="Gene3D" id="2.40.110.10">
    <property type="entry name" value="Butyryl-CoA Dehydrogenase, subunit A, domain 2"/>
    <property type="match status" value="1"/>
</dbReference>
<evidence type="ECO:0000313" key="2">
    <source>
        <dbReference type="Proteomes" id="UP000026923"/>
    </source>
</evidence>
<organism evidence="1 2">
    <name type="scientific">Stutzerimonas stutzeri KOS6</name>
    <dbReference type="NCBI Taxonomy" id="1218352"/>
    <lineage>
        <taxon>Bacteria</taxon>
        <taxon>Pseudomonadati</taxon>
        <taxon>Pseudomonadota</taxon>
        <taxon>Gammaproteobacteria</taxon>
        <taxon>Pseudomonadales</taxon>
        <taxon>Pseudomonadaceae</taxon>
        <taxon>Stutzerimonas</taxon>
    </lineage>
</organism>
<evidence type="ECO:0000313" key="1">
    <source>
        <dbReference type="EMBL" id="EWC40042.1"/>
    </source>
</evidence>
<dbReference type="EMBL" id="AMCZ02000026">
    <property type="protein sequence ID" value="EWC40042.1"/>
    <property type="molecule type" value="Genomic_DNA"/>
</dbReference>
<name>A0A061JKB2_STUST</name>
<dbReference type="eggNOG" id="COG1960">
    <property type="taxonomic scope" value="Bacteria"/>
</dbReference>